<organism evidence="1 2">
    <name type="scientific">Nocardia veterana</name>
    <dbReference type="NCBI Taxonomy" id="132249"/>
    <lineage>
        <taxon>Bacteria</taxon>
        <taxon>Bacillati</taxon>
        <taxon>Actinomycetota</taxon>
        <taxon>Actinomycetes</taxon>
        <taxon>Mycobacteriales</taxon>
        <taxon>Nocardiaceae</taxon>
        <taxon>Nocardia</taxon>
    </lineage>
</organism>
<comment type="caution">
    <text evidence="1">The sequence shown here is derived from an EMBL/GenBank/DDBJ whole genome shotgun (WGS) entry which is preliminary data.</text>
</comment>
<accession>A0A7X6M238</accession>
<evidence type="ECO:0000313" key="2">
    <source>
        <dbReference type="Proteomes" id="UP000523447"/>
    </source>
</evidence>
<dbReference type="InterPro" id="IPR009553">
    <property type="entry name" value="DUF1173"/>
</dbReference>
<proteinExistence type="predicted"/>
<dbReference type="EMBL" id="JAAXPE010000036">
    <property type="protein sequence ID" value="NKY88863.1"/>
    <property type="molecule type" value="Genomic_DNA"/>
</dbReference>
<name>A0A7X6M238_9NOCA</name>
<keyword evidence="2" id="KW-1185">Reference proteome</keyword>
<reference evidence="1 2" key="1">
    <citation type="submission" date="2020-04" db="EMBL/GenBank/DDBJ databases">
        <title>MicrobeNet Type strains.</title>
        <authorList>
            <person name="Nicholson A.C."/>
        </authorList>
    </citation>
    <scope>NUCLEOTIDE SEQUENCE [LARGE SCALE GENOMIC DNA]</scope>
    <source>
        <strain evidence="1 2">DSM 44445</strain>
    </source>
</reference>
<gene>
    <name evidence="1" type="ORF">HGA07_25010</name>
</gene>
<protein>
    <submittedName>
        <fullName evidence="1">DUF1173 domain-containing protein</fullName>
    </submittedName>
</protein>
<dbReference type="AlphaFoldDB" id="A0A7X6M238"/>
<sequence>MSFQTWVRLAGRRLPYAELRAEPDRFSGLLSRAWADKDAECLCRTPALPLVTRCRSGHYSLAVWPHGGPRHNPMCAFFKVDGELSGQKPYTGAAIREGDDGGVAISFAGPLAASTRSDALSREPVDRSVYPGIGRSRIGLLGILHWLWEESRLTTWHPTVRDRSWADVVQALRSQADTCTINSQPGSDVLYVVPPWSRGSLPAFDRFLSNLDGRSALRRGFVVGELAHRHEAEFGYRYELVDQRARQVMVRKTLHERLNRSYRHAVSRAATEAGGRRVLLAYVERSRTGYAVAVDAAIMLTSQQWIPADSSYEVLAADALVRAGRAFFKPCRYDGDAVFPDYVFLDQPQSFMEVWGREDDAEYRRRKLEKLRHYRESGARLLEWSAPGPMPSLALAG</sequence>
<evidence type="ECO:0000313" key="1">
    <source>
        <dbReference type="EMBL" id="NKY88863.1"/>
    </source>
</evidence>
<dbReference type="Pfam" id="PF06666">
    <property type="entry name" value="DUF1173"/>
    <property type="match status" value="1"/>
</dbReference>
<dbReference type="RefSeq" id="WP_083893375.1">
    <property type="nucleotide sequence ID" value="NZ_CAWPHS010000030.1"/>
</dbReference>
<dbReference type="Proteomes" id="UP000523447">
    <property type="component" value="Unassembled WGS sequence"/>
</dbReference>